<name>Q9BXS2_HUMAN</name>
<evidence type="ECO:0000313" key="2">
    <source>
        <dbReference type="EMBL" id="EAW86522.1"/>
    </source>
</evidence>
<reference evidence="2" key="3">
    <citation type="submission" date="2005-09" db="EMBL/GenBank/DDBJ databases">
        <authorList>
            <person name="Mural R.J."/>
            <person name="Istrail S."/>
            <person name="Sutton G."/>
            <person name="Florea L."/>
            <person name="Halpern A.L."/>
            <person name="Mobarry C.M."/>
            <person name="Lippert R."/>
            <person name="Walenz B."/>
            <person name="Shatkay H."/>
            <person name="Dew I."/>
            <person name="Miller J.R."/>
            <person name="Flanigan M.J."/>
            <person name="Edwards N.J."/>
            <person name="Bolanos R."/>
            <person name="Fasulo D."/>
            <person name="Halldorsson B.V."/>
            <person name="Hannenhalli S."/>
            <person name="Turner R."/>
            <person name="Yooseph S."/>
            <person name="Lu F."/>
            <person name="Nusskern D.R."/>
            <person name="Shue B.C."/>
            <person name="Zheng X.H."/>
            <person name="Zhong F."/>
            <person name="Delcher A.L."/>
            <person name="Huson D.H."/>
            <person name="Kravitz S.A."/>
            <person name="Mouchard L."/>
            <person name="Reinert K."/>
            <person name="Remington K.A."/>
            <person name="Clark A.G."/>
            <person name="Waterman M.S."/>
            <person name="Eichler E.E."/>
            <person name="Adams M.D."/>
            <person name="Hunkapiller M.W."/>
            <person name="Myers E.W."/>
            <person name="Venter J.C."/>
        </authorList>
    </citation>
    <scope>NUCLEOTIDE SEQUENCE</scope>
</reference>
<evidence type="ECO:0000313" key="1">
    <source>
        <dbReference type="EMBL" id="AAK29359.1"/>
    </source>
</evidence>
<reference evidence="1" key="1">
    <citation type="submission" date="2000-08" db="EMBL/GenBank/DDBJ databases">
        <title>Two genes for isopentenyl diphosphate isomerase in human.</title>
        <authorList>
            <person name="Masuda K."/>
            <person name="Breitling R."/>
            <person name="Krisans S.K."/>
            <person name="Keller B."/>
            <person name="Moeller G."/>
            <person name="Adamski J."/>
        </authorList>
    </citation>
    <scope>NUCLEOTIDE SEQUENCE</scope>
</reference>
<dbReference type="AlphaFoldDB" id="Q9BXS2"/>
<reference evidence="2" key="2">
    <citation type="journal article" date="2001" name="Science">
        <title>The sequence of the human genome.</title>
        <authorList>
            <person name="Venter J.C."/>
            <person name="Adams M.D."/>
            <person name="Myers E.W."/>
            <person name="Li P.W."/>
            <person name="Mural R.J."/>
            <person name="Sutton G.G."/>
            <person name="Smith H.O."/>
            <person name="Yandell M."/>
            <person name="Evans C.A."/>
            <person name="Holt R.A."/>
            <person name="Gocayne J.D."/>
            <person name="Amanatides P."/>
            <person name="Ballew R.M."/>
            <person name="Huson D.H."/>
            <person name="Wortman J.R."/>
            <person name="Zhang Q."/>
            <person name="Kodira C.D."/>
            <person name="Zheng X.H."/>
            <person name="Chen L."/>
            <person name="Skupski M."/>
            <person name="Subramanian G."/>
            <person name="Thomas P.D."/>
            <person name="Zhang J."/>
            <person name="Gabor Miklos G.L."/>
            <person name="Nelson C."/>
            <person name="Broder S."/>
            <person name="Clark A.G."/>
            <person name="Nadeau J."/>
            <person name="McKusick V.A."/>
            <person name="Zinder N."/>
            <person name="Levine A.J."/>
            <person name="Roberts R.J."/>
            <person name="Simon M."/>
            <person name="Slayman C."/>
            <person name="Hunkapiller M."/>
            <person name="Bolanos R."/>
            <person name="Delcher A."/>
            <person name="Dew I."/>
            <person name="Fasulo D."/>
            <person name="Flanigan M."/>
            <person name="Florea L."/>
            <person name="Halpern A."/>
            <person name="Hannenhalli S."/>
            <person name="Kravitz S."/>
            <person name="Levy S."/>
            <person name="Mobarry C."/>
            <person name="Reinert K."/>
            <person name="Remington K."/>
            <person name="Abu-Threideh J."/>
            <person name="Beasley E."/>
            <person name="Biddick K."/>
            <person name="Bonazzi V."/>
            <person name="Brandon R."/>
            <person name="Cargill M."/>
            <person name="Chandramouliswaran I."/>
            <person name="Charlab R."/>
            <person name="Chaturvedi K."/>
            <person name="Deng Z."/>
            <person name="Di Francesco V."/>
            <person name="Dunn P."/>
            <person name="Eilbeck K."/>
            <person name="Evangelista C."/>
            <person name="Gabrielian A.E."/>
            <person name="Gan W."/>
            <person name="Ge W."/>
            <person name="Gong F."/>
            <person name="Gu Z."/>
            <person name="Guan P."/>
            <person name="Heiman T.J."/>
            <person name="Higgins M.E."/>
            <person name="Ji R.R."/>
            <person name="Ke Z."/>
            <person name="Ketchum K.A."/>
            <person name="Lai Z."/>
            <person name="Lei Y."/>
            <person name="Li Z."/>
            <person name="Li J."/>
            <person name="Liang Y."/>
            <person name="Lin X."/>
            <person name="Lu F."/>
            <person name="Merkulov G.V."/>
            <person name="Milshina N."/>
            <person name="Moore H.M."/>
            <person name="Naik A.K."/>
            <person name="Narayan V.A."/>
            <person name="Neelam B."/>
            <person name="Nusskern D."/>
            <person name="Rusch D.B."/>
            <person name="Salzberg S."/>
            <person name="Shao W."/>
            <person name="Shue B."/>
            <person name="Sun J."/>
            <person name="Wang Z."/>
            <person name="Wang A."/>
            <person name="Wang X."/>
            <person name="Wang J."/>
            <person name="Wei M."/>
            <person name="Wides R."/>
            <person name="Xiao C."/>
            <person name="Yan C."/>
            <person name="Yao A."/>
            <person name="Ye J."/>
            <person name="Zhan M."/>
            <person name="Zhang W."/>
            <person name="Zhang H."/>
            <person name="Zhao Q."/>
            <person name="Zheng L."/>
            <person name="Zhong F."/>
            <person name="Zhong W."/>
            <person name="Zhu S."/>
            <person name="Zhao S."/>
            <person name="Gilbert D."/>
            <person name="Baumhueter S."/>
            <person name="Spier G."/>
            <person name="Carter C."/>
            <person name="Cravchik A."/>
            <person name="Woodage T."/>
            <person name="Ali F."/>
            <person name="An H."/>
            <person name="Awe A."/>
            <person name="Baldwin D."/>
            <person name="Baden H."/>
            <person name="Barnstead M."/>
            <person name="Barrow I."/>
            <person name="Beeson K."/>
            <person name="Busam D."/>
            <person name="Carver A."/>
            <person name="Center A."/>
            <person name="Cheng M.L."/>
            <person name="Curry L."/>
            <person name="Danaher S."/>
            <person name="Davenport L."/>
            <person name="Desilets R."/>
            <person name="Dietz S."/>
            <person name="Dodson K."/>
            <person name="Doup L."/>
            <person name="Ferriera S."/>
            <person name="Garg N."/>
            <person name="Gluecksmann A."/>
            <person name="Hart B."/>
            <person name="Haynes J."/>
            <person name="Haynes C."/>
            <person name="Heiner C."/>
            <person name="Hladun S."/>
            <person name="Hostin D."/>
            <person name="Houck J."/>
            <person name="Howland T."/>
            <person name="Ibegwam C."/>
            <person name="Johnson J."/>
            <person name="Kalush F."/>
            <person name="Kline L."/>
            <person name="Koduru S."/>
            <person name="Love A."/>
            <person name="Mann F."/>
            <person name="May D."/>
            <person name="McCawley S."/>
            <person name="McIntosh T."/>
            <person name="McMullen I."/>
            <person name="Moy M."/>
            <person name="Moy L."/>
            <person name="Murphy B."/>
            <person name="Nelson K."/>
            <person name="Pfannkoch C."/>
            <person name="Pratts E."/>
            <person name="Puri V."/>
            <person name="Qureshi H."/>
            <person name="Reardon M."/>
            <person name="Rodriguez R."/>
            <person name="Rogers Y.H."/>
            <person name="Romblad D."/>
            <person name="Ruhfel B."/>
            <person name="Scott R."/>
            <person name="Sitter C."/>
            <person name="Smallwood M."/>
            <person name="Stewart E."/>
            <person name="Strong R."/>
            <person name="Suh E."/>
            <person name="Thomas R."/>
            <person name="Tint N.N."/>
            <person name="Tse S."/>
            <person name="Vech C."/>
            <person name="Wang G."/>
            <person name="Wetter J."/>
            <person name="Williams S."/>
            <person name="Williams M."/>
            <person name="Windsor S."/>
            <person name="Winn-Deen E."/>
            <person name="Wolfe K."/>
            <person name="Zaveri J."/>
            <person name="Zaveri K."/>
            <person name="Abril J.F."/>
            <person name="Guigo R."/>
            <person name="Campbell M.J."/>
            <person name="Sjolander K.V."/>
            <person name="Karlak B."/>
            <person name="Kejariwal A."/>
            <person name="Mi H."/>
            <person name="Lazareva B."/>
            <person name="Hatton T."/>
            <person name="Narechania A."/>
            <person name="Diemer K."/>
            <person name="Muruganujan A."/>
            <person name="Guo N."/>
            <person name="Sato S."/>
            <person name="Bafna V."/>
            <person name="Istrail S."/>
            <person name="Lippert R."/>
            <person name="Schwartz R."/>
            <person name="Walenz B."/>
            <person name="Yooseph S."/>
            <person name="Allen D."/>
            <person name="Basu A."/>
            <person name="Baxendale J."/>
            <person name="Blick L."/>
            <person name="Caminha M."/>
            <person name="Carnes-Stine J."/>
            <person name="Caulk P."/>
            <person name="Chiang Y.H."/>
            <person name="Coyne M."/>
            <person name="Dahlke C."/>
            <person name="Mays A."/>
            <person name="Dombroski M."/>
            <person name="Donnelly M."/>
            <person name="Ely D."/>
            <person name="Esparham S."/>
            <person name="Fosler C."/>
            <person name="Gire H."/>
            <person name="Glanowski S."/>
            <person name="Glasser K."/>
            <person name="Glodek A."/>
            <person name="Gorokhov M."/>
            <person name="Graham K."/>
            <person name="Gropman B."/>
            <person name="Harris M."/>
            <person name="Heil J."/>
            <person name="Henderson S."/>
            <person name="Hoover J."/>
            <person name="Jennings D."/>
            <person name="Jordan C."/>
            <person name="Jordan J."/>
            <person name="Kasha J."/>
            <person name="Kagan L."/>
            <person name="Kraft C."/>
            <person name="Levitsky A."/>
            <person name="Lewis M."/>
            <person name="Liu X."/>
            <person name="Lopez J."/>
            <person name="Ma D."/>
            <person name="Majoros W."/>
            <person name="McDaniel J."/>
            <person name="Murphy S."/>
            <person name="Newman M."/>
            <person name="Nguyen T."/>
            <person name="Nguyen N."/>
            <person name="Nodell M."/>
            <person name="Pan S."/>
            <person name="Peck J."/>
            <person name="Peterson M."/>
            <person name="Rowe W."/>
            <person name="Sanders R."/>
            <person name="Scott J."/>
            <person name="Simpson M."/>
            <person name="Smith T."/>
            <person name="Sprague A."/>
            <person name="Stockwell T."/>
            <person name="Turner R."/>
            <person name="Venter E."/>
            <person name="Wang M."/>
            <person name="Wen M."/>
            <person name="Wu D."/>
            <person name="Wu M."/>
            <person name="Xia A."/>
            <person name="Zandieh A."/>
            <person name="Zhu X."/>
        </authorList>
    </citation>
    <scope>NUCLEOTIDE SEQUENCE</scope>
</reference>
<protein>
    <submittedName>
        <fullName evidence="2">Chromosome 10 open reading frame 110, isoform CRA_a</fullName>
    </submittedName>
    <submittedName>
        <fullName evidence="1">HT009-like protein</fullName>
    </submittedName>
</protein>
<organism evidence="1">
    <name type="scientific">Homo sapiens</name>
    <name type="common">Human</name>
    <dbReference type="NCBI Taxonomy" id="9606"/>
    <lineage>
        <taxon>Eukaryota</taxon>
        <taxon>Metazoa</taxon>
        <taxon>Chordata</taxon>
        <taxon>Craniata</taxon>
        <taxon>Vertebrata</taxon>
        <taxon>Euteleostomi</taxon>
        <taxon>Mammalia</taxon>
        <taxon>Eutheria</taxon>
        <taxon>Euarchontoglires</taxon>
        <taxon>Primates</taxon>
        <taxon>Haplorrhini</taxon>
        <taxon>Catarrhini</taxon>
        <taxon>Hominidae</taxon>
        <taxon>Homo</taxon>
    </lineage>
</organism>
<sequence>MAFPGQSDTKMQWPEVPALPLLSSLCMAMVRKSSALGKEVGRRVKEMVMLVAPFRQSSSLSRTFSSRKVVKAHASLHGARLSPLSRNIRG</sequence>
<gene>
    <name evidence="2" type="primary">C10orf110</name>
    <name evidence="2" type="ORF">hCG_1774037</name>
</gene>
<dbReference type="ChiTaRS" id="IDI2-AS1">
    <property type="organism name" value="human"/>
</dbReference>
<dbReference type="EMBL" id="CH471072">
    <property type="protein sequence ID" value="EAW86522.1"/>
    <property type="molecule type" value="Genomic_DNA"/>
</dbReference>
<dbReference type="EMBL" id="AF291755">
    <property type="protein sequence ID" value="AAK29359.1"/>
    <property type="molecule type" value="Genomic_DNA"/>
</dbReference>
<proteinExistence type="predicted"/>
<accession>Q9BXS2</accession>